<reference evidence="2" key="2">
    <citation type="submission" date="2001-01" db="EMBL/GenBank/DDBJ databases">
        <authorList>
            <person name="El-Sayed N.M."/>
            <person name="Khalak H."/>
            <person name="Adams M.D."/>
        </authorList>
    </citation>
    <scope>NUCLEOTIDE SEQUENCE</scope>
    <source>
        <strain evidence="2">GUTat10.1</strain>
    </source>
</reference>
<evidence type="ECO:0000313" key="2">
    <source>
        <dbReference type="EMBL" id="AAX80825.1"/>
    </source>
</evidence>
<organism evidence="2">
    <name type="scientific">Trypanosoma brucei</name>
    <dbReference type="NCBI Taxonomy" id="5691"/>
    <lineage>
        <taxon>Eukaryota</taxon>
        <taxon>Discoba</taxon>
        <taxon>Euglenozoa</taxon>
        <taxon>Kinetoplastea</taxon>
        <taxon>Metakinetoplastina</taxon>
        <taxon>Trypanosomatida</taxon>
        <taxon>Trypanosomatidae</taxon>
        <taxon>Trypanosoma</taxon>
    </lineage>
</organism>
<reference evidence="2" key="1">
    <citation type="submission" date="2001-01" db="EMBL/GenBank/DDBJ databases">
        <authorList>
            <person name="Ghedin E."/>
            <person name="Blandin G."/>
            <person name="Bartholomeu D."/>
            <person name="Caler E."/>
            <person name="Haas B."/>
            <person name="Hannick L."/>
            <person name="Shallom J."/>
            <person name="Hou L."/>
            <person name="Djikeng A."/>
            <person name="Feldblyum T."/>
            <person name="Hostetler J."/>
            <person name="Johnson J."/>
            <person name="Jones K."/>
            <person name="Koo H.L."/>
            <person name="Larkin C."/>
            <person name="Pai G."/>
            <person name="Peterson J."/>
            <person name="Khalak H.G."/>
            <person name="Salzberg S."/>
            <person name="Simpson A.J."/>
            <person name="Tallon L."/>
            <person name="Van Aken S."/>
            <person name="Wanless D."/>
            <person name="White O."/>
            <person name="Wortman J."/>
            <person name="Fraser C.M."/>
            <person name="El-Sayed N.M.A."/>
        </authorList>
    </citation>
    <scope>NUCLEOTIDE SEQUENCE</scope>
    <source>
        <strain evidence="2">GUTat10.1</strain>
    </source>
</reference>
<dbReference type="AlphaFoldDB" id="Q582Z2"/>
<name>Q582Z2_9TRYP</name>
<evidence type="ECO:0000256" key="1">
    <source>
        <dbReference type="SAM" id="MobiDB-lite"/>
    </source>
</evidence>
<reference evidence="2" key="3">
    <citation type="submission" date="2005-04" db="EMBL/GenBank/DDBJ databases">
        <authorList>
            <person name="Haas B."/>
            <person name="Blandin G."/>
            <person name="El-Sayed N."/>
        </authorList>
    </citation>
    <scope>NUCLEOTIDE SEQUENCE</scope>
    <source>
        <strain evidence="2">GUTat10.1</strain>
    </source>
</reference>
<proteinExistence type="predicted"/>
<accession>Q582Z2</accession>
<sequence length="39" mass="4835">MRIRYWAQSATPHATHEERNEWKIKANNKGKREEVKRKR</sequence>
<gene>
    <name evidence="2" type="ORF">Tb04.4J6.340</name>
</gene>
<protein>
    <submittedName>
        <fullName evidence="2">Uncharacterized protein</fullName>
    </submittedName>
</protein>
<dbReference type="EMBL" id="AC087606">
    <property type="protein sequence ID" value="AAX80825.1"/>
    <property type="molecule type" value="Genomic_DNA"/>
</dbReference>
<feature type="compositionally biased region" description="Basic and acidic residues" evidence="1">
    <location>
        <begin position="14"/>
        <end position="39"/>
    </location>
</feature>
<feature type="region of interest" description="Disordered" evidence="1">
    <location>
        <begin position="1"/>
        <end position="39"/>
    </location>
</feature>